<sequence>MKSYKVRIWDLAFWAHRKSPHGVRWTVEGKPYSSWFARKSPADKYRGKLLAALDKGEPFDTETGLPDSLAAGTGSMTW</sequence>
<protein>
    <submittedName>
        <fullName evidence="1">Uncharacterized protein</fullName>
    </submittedName>
</protein>
<accession>A0ABV3DWW5</accession>
<organism evidence="1 2">
    <name type="scientific">Streptodolium elevatio</name>
    <dbReference type="NCBI Taxonomy" id="3157996"/>
    <lineage>
        <taxon>Bacteria</taxon>
        <taxon>Bacillati</taxon>
        <taxon>Actinomycetota</taxon>
        <taxon>Actinomycetes</taxon>
        <taxon>Kitasatosporales</taxon>
        <taxon>Streptomycetaceae</taxon>
        <taxon>Streptodolium</taxon>
    </lineage>
</organism>
<comment type="caution">
    <text evidence="1">The sequence shown here is derived from an EMBL/GenBank/DDBJ whole genome shotgun (WGS) entry which is preliminary data.</text>
</comment>
<name>A0ABV3DWW5_9ACTN</name>
<dbReference type="Proteomes" id="UP001551482">
    <property type="component" value="Unassembled WGS sequence"/>
</dbReference>
<reference evidence="1 2" key="1">
    <citation type="submission" date="2024-06" db="EMBL/GenBank/DDBJ databases">
        <title>The Natural Products Discovery Center: Release of the First 8490 Sequenced Strains for Exploring Actinobacteria Biosynthetic Diversity.</title>
        <authorList>
            <person name="Kalkreuter E."/>
            <person name="Kautsar S.A."/>
            <person name="Yang D."/>
            <person name="Bader C.D."/>
            <person name="Teijaro C.N."/>
            <person name="Fluegel L."/>
            <person name="Davis C.M."/>
            <person name="Simpson J.R."/>
            <person name="Lauterbach L."/>
            <person name="Steele A.D."/>
            <person name="Gui C."/>
            <person name="Meng S."/>
            <person name="Li G."/>
            <person name="Viehrig K."/>
            <person name="Ye F."/>
            <person name="Su P."/>
            <person name="Kiefer A.F."/>
            <person name="Nichols A."/>
            <person name="Cepeda A.J."/>
            <person name="Yan W."/>
            <person name="Fan B."/>
            <person name="Jiang Y."/>
            <person name="Adhikari A."/>
            <person name="Zheng C.-J."/>
            <person name="Schuster L."/>
            <person name="Cowan T.M."/>
            <person name="Smanski M.J."/>
            <person name="Chevrette M.G."/>
            <person name="De Carvalho L.P.S."/>
            <person name="Shen B."/>
        </authorList>
    </citation>
    <scope>NUCLEOTIDE SEQUENCE [LARGE SCALE GENOMIC DNA]</scope>
    <source>
        <strain evidence="1 2">NPDC048946</strain>
    </source>
</reference>
<evidence type="ECO:0000313" key="1">
    <source>
        <dbReference type="EMBL" id="MEU8140255.1"/>
    </source>
</evidence>
<proteinExistence type="predicted"/>
<evidence type="ECO:0000313" key="2">
    <source>
        <dbReference type="Proteomes" id="UP001551482"/>
    </source>
</evidence>
<dbReference type="RefSeq" id="WP_358365269.1">
    <property type="nucleotide sequence ID" value="NZ_JBEZFP010000285.1"/>
</dbReference>
<keyword evidence="2" id="KW-1185">Reference proteome</keyword>
<gene>
    <name evidence="1" type="ORF">AB0C36_43090</name>
</gene>
<dbReference type="EMBL" id="JBEZFP010000285">
    <property type="protein sequence ID" value="MEU8140255.1"/>
    <property type="molecule type" value="Genomic_DNA"/>
</dbReference>